<dbReference type="EMBL" id="CP119317">
    <property type="protein sequence ID" value="WEK56050.1"/>
    <property type="molecule type" value="Genomic_DNA"/>
</dbReference>
<sequence length="144" mass="17179">MKLIIMRNKYKLFFLTLIAVTLISFGVWRALFYHIDLRYVNNISSTSKLPMDWSWVVLTRGEDIKKYRLEGFNLPEHDFNNSFLVISTKKIKQLYYYKLGDDCACGPPIADIKFVENTFQPDTYYIYEMEKIWIGQMTNELFND</sequence>
<gene>
    <name evidence="1" type="ORF">P0Y55_08380</name>
</gene>
<proteinExistence type="predicted"/>
<organism evidence="1 2">
    <name type="scientific">Candidatus Cohnella colombiensis</name>
    <dbReference type="NCBI Taxonomy" id="3121368"/>
    <lineage>
        <taxon>Bacteria</taxon>
        <taxon>Bacillati</taxon>
        <taxon>Bacillota</taxon>
        <taxon>Bacilli</taxon>
        <taxon>Bacillales</taxon>
        <taxon>Paenibacillaceae</taxon>
        <taxon>Cohnella</taxon>
    </lineage>
</organism>
<reference evidence="1" key="1">
    <citation type="submission" date="2023-03" db="EMBL/GenBank/DDBJ databases">
        <title>Andean soil-derived lignocellulolytic bacterial consortium as a source of novel taxa and putative plastic-active enzymes.</title>
        <authorList>
            <person name="Diaz-Garcia L."/>
            <person name="Chuvochina M."/>
            <person name="Feuerriegel G."/>
            <person name="Bunk B."/>
            <person name="Sproer C."/>
            <person name="Streit W.R."/>
            <person name="Rodriguez L.M."/>
            <person name="Overmann J."/>
            <person name="Jimenez D.J."/>
        </authorList>
    </citation>
    <scope>NUCLEOTIDE SEQUENCE</scope>
    <source>
        <strain evidence="1">MAG 2441</strain>
    </source>
</reference>
<evidence type="ECO:0000313" key="2">
    <source>
        <dbReference type="Proteomes" id="UP001178662"/>
    </source>
</evidence>
<accession>A0AA95JHH7</accession>
<protein>
    <submittedName>
        <fullName evidence="1">Uncharacterized protein</fullName>
    </submittedName>
</protein>
<evidence type="ECO:0000313" key="1">
    <source>
        <dbReference type="EMBL" id="WEK56050.1"/>
    </source>
</evidence>
<keyword evidence="2" id="KW-1185">Reference proteome</keyword>
<dbReference type="AlphaFoldDB" id="A0AA95JHH7"/>
<dbReference type="Proteomes" id="UP001178662">
    <property type="component" value="Chromosome"/>
</dbReference>
<name>A0AA95JHH7_9BACL</name>